<dbReference type="AlphaFoldDB" id="A0AAD6HA33"/>
<name>A0AAD6HA33_9EURO</name>
<sequence>MANALFPEALDGQAFAEEAHSILDQMISNGNKVAQMRKEELIHVERLFFEVATRAKSNGLQPLTLSTEERPTNDSTVHEEQ</sequence>
<reference evidence="2" key="2">
    <citation type="submission" date="2023-01" db="EMBL/GenBank/DDBJ databases">
        <authorList>
            <person name="Petersen C."/>
        </authorList>
    </citation>
    <scope>NUCLEOTIDE SEQUENCE</scope>
    <source>
        <strain evidence="2">IBT 17514</strain>
    </source>
</reference>
<comment type="caution">
    <text evidence="2">The sequence shown here is derived from an EMBL/GenBank/DDBJ whole genome shotgun (WGS) entry which is preliminary data.</text>
</comment>
<protein>
    <submittedName>
        <fullName evidence="2">Uncharacterized protein</fullName>
    </submittedName>
</protein>
<feature type="compositionally biased region" description="Basic and acidic residues" evidence="1">
    <location>
        <begin position="67"/>
        <end position="81"/>
    </location>
</feature>
<keyword evidence="3" id="KW-1185">Reference proteome</keyword>
<organism evidence="2 3">
    <name type="scientific">Penicillium malachiteum</name>
    <dbReference type="NCBI Taxonomy" id="1324776"/>
    <lineage>
        <taxon>Eukaryota</taxon>
        <taxon>Fungi</taxon>
        <taxon>Dikarya</taxon>
        <taxon>Ascomycota</taxon>
        <taxon>Pezizomycotina</taxon>
        <taxon>Eurotiomycetes</taxon>
        <taxon>Eurotiomycetidae</taxon>
        <taxon>Eurotiales</taxon>
        <taxon>Aspergillaceae</taxon>
        <taxon>Penicillium</taxon>
    </lineage>
</organism>
<proteinExistence type="predicted"/>
<evidence type="ECO:0000313" key="2">
    <source>
        <dbReference type="EMBL" id="KAJ5700955.1"/>
    </source>
</evidence>
<evidence type="ECO:0000256" key="1">
    <source>
        <dbReference type="SAM" id="MobiDB-lite"/>
    </source>
</evidence>
<evidence type="ECO:0000313" key="3">
    <source>
        <dbReference type="Proteomes" id="UP001215712"/>
    </source>
</evidence>
<gene>
    <name evidence="2" type="ORF">N7493_012001</name>
</gene>
<reference evidence="2" key="1">
    <citation type="journal article" date="2023" name="IMA Fungus">
        <title>Comparative genomic study of the Penicillium genus elucidates a diverse pangenome and 15 lateral gene transfer events.</title>
        <authorList>
            <person name="Petersen C."/>
            <person name="Sorensen T."/>
            <person name="Nielsen M.R."/>
            <person name="Sondergaard T.E."/>
            <person name="Sorensen J.L."/>
            <person name="Fitzpatrick D.A."/>
            <person name="Frisvad J.C."/>
            <person name="Nielsen K.L."/>
        </authorList>
    </citation>
    <scope>NUCLEOTIDE SEQUENCE</scope>
    <source>
        <strain evidence="2">IBT 17514</strain>
    </source>
</reference>
<dbReference type="EMBL" id="JAQJAN010000024">
    <property type="protein sequence ID" value="KAJ5700955.1"/>
    <property type="molecule type" value="Genomic_DNA"/>
</dbReference>
<accession>A0AAD6HA33</accession>
<feature type="region of interest" description="Disordered" evidence="1">
    <location>
        <begin position="59"/>
        <end position="81"/>
    </location>
</feature>
<dbReference type="Proteomes" id="UP001215712">
    <property type="component" value="Unassembled WGS sequence"/>
</dbReference>